<dbReference type="SUPFAM" id="SSF56436">
    <property type="entry name" value="C-type lectin-like"/>
    <property type="match status" value="1"/>
</dbReference>
<dbReference type="EMBL" id="CAXAMM010043373">
    <property type="protein sequence ID" value="CAK9109790.1"/>
    <property type="molecule type" value="Genomic_DNA"/>
</dbReference>
<dbReference type="SUPFAM" id="SSF49899">
    <property type="entry name" value="Concanavalin A-like lectins/glucanases"/>
    <property type="match status" value="1"/>
</dbReference>
<evidence type="ECO:0000313" key="3">
    <source>
        <dbReference type="Proteomes" id="UP001642464"/>
    </source>
</evidence>
<dbReference type="SMART" id="SM00034">
    <property type="entry name" value="CLECT"/>
    <property type="match status" value="1"/>
</dbReference>
<dbReference type="PANTHER" id="PTHR22803">
    <property type="entry name" value="MANNOSE, PHOSPHOLIPASE, LECTIN RECEPTOR RELATED"/>
    <property type="match status" value="1"/>
</dbReference>
<feature type="domain" description="C-type lectin" evidence="1">
    <location>
        <begin position="2367"/>
        <end position="2483"/>
    </location>
</feature>
<dbReference type="Proteomes" id="UP001642464">
    <property type="component" value="Unassembled WGS sequence"/>
</dbReference>
<organism evidence="2 3">
    <name type="scientific">Durusdinium trenchii</name>
    <dbReference type="NCBI Taxonomy" id="1381693"/>
    <lineage>
        <taxon>Eukaryota</taxon>
        <taxon>Sar</taxon>
        <taxon>Alveolata</taxon>
        <taxon>Dinophyceae</taxon>
        <taxon>Suessiales</taxon>
        <taxon>Symbiodiniaceae</taxon>
        <taxon>Durusdinium</taxon>
    </lineage>
</organism>
<reference evidence="2 3" key="1">
    <citation type="submission" date="2024-02" db="EMBL/GenBank/DDBJ databases">
        <authorList>
            <person name="Chen Y."/>
            <person name="Shah S."/>
            <person name="Dougan E. K."/>
            <person name="Thang M."/>
            <person name="Chan C."/>
        </authorList>
    </citation>
    <scope>NUCLEOTIDE SEQUENCE [LARGE SCALE GENOMIC DNA]</scope>
</reference>
<sequence length="4163" mass="445784">MILQDTGVLPWRFPLEQPNLVFETSLASLKIEWNTSITAHGGEYRMCWCSALDCWSSQSFLVDFGRFSIVGPWAPFPVERTCVSGQRCEIDGFSGELQPQKLVQPVLLVLETCGTTALISALPSDGTLTISASGASASFGQTRLSSAGGEYRLCWCDDATCVEQEEEARLAQIDLGKLHILGPKKGFAFTCVAGQECAIDGLQGTGLSVGDRWLLLETCAATVPVLGMPNAGQVVSVANSGASIDFGSEVARGAGTYRLCWCAAGFVCSTSEHYNVDVGELLLIGPSLDQTRTCISGQPCSFSTPLGQMLSPSDSYMILETCGQGGGLVTGLPDAGLLTVIPMTNESCQGGDCELTFGTTIVTAHGGQYKLCWCSGSSPPCIREEHFLVTIGNLELLGPHLIRSGRTCIAGHSCVVEDIHGHGLSEHVGFFDTLAILDTCGVRRSGILVEASTAQSSGASFTFSLLTAAGGHALRVTVGSLTLIGPTSSQARTCLSGQSCVIEDLVGVHLDDDDRFMALETCGVTTSAIPGFNENISVTSSGSSITWASPVLASGGRYQLCWCRAIVNSSEASSSRCDLPSDFRVAVGELLLVGPSQIAVGAFTESISQDWGTLYLEQRGRLRPEIGAFQHHQCVAGQPCEIENLQGLHISTADSYMILETCGFGVVDRFPLAGQPEILVREADLEAWNLPQSLQWQELQVVSLSFTTPITAASGQYRICWCAAAAACVSASDLRVDVGELRLFGPKLEQSVTCVTAQDCHIQGLLGEGLQIDDQIMILDTCGVSNLGDLNFSGDHGWPQKGLASAQSFHGVIKDGLGNTLGVPSTDPRYSNSLFNNFDFGMLVTAAGGTYRICWCAGGFNCTEVEDFRQDLGSLQLHGPSPLQQDRTCMSGQSCRLTSIFGHSLSADDLLMVRETCGIVPSGLSDLIPRFPNDGIVTTVMPNGETFTWMEENSTYSYLFITAPSGSYRLCWCRPTHTTRQYVSCSAAEEFATDLGELLLLGPSPVDQDRTCIGGMPCEVANITGLELQYGDTLHILSTCGILGSEVPGIPQDGLSMPGLGSGTFFTWGEEPLTASGGQFRLCWCAAGYRCELIEHFGVDIGELRLIGPLGNQEVYCASGFPCWGSIVGIHMSSEDHLMVADECGAPVQAWPFPRSRYPEIPGFPERGQLQLEDYVGENVQFSWGSLEPITAAGGVYRLCWCAGVSGCSSSEDFKTEAGTLLLAGPSEYLADLFAPLAGPLEPKDLWRKDLPEPSVVEIKEFSHSTRPVLAIHCLSSTELGAARGSMPILYVEAPSSGLWEARVAVALTSSEISAGFTLVDRDGMMPDLLFGLDTFSSRGWTGGSGGLVALRYAAQVGLTGPEASEDLTALGGADWVTLKLVRTGTGRYDLFYMLSNSWLAPDDVRNSDAGVRPRVYVKTVGVPSEQLFTETEWRPLARQLTTAANGRRIGLYTMTGNSGTAKFKDFLVRDLFPQSVASFHLDDVSVRESLDSAGTPVTGSVSAVVGRDGYSQGALLFTDGTQLNLPIDPLELDTYTNDSLHEFTISLWVKPYSSSAGGLLGRRLAQHLPELHISPSIFMSSSGLEWSMLDETGQNYTQSFETPHTRPYASTSLSSVSLAPVLEVNEWTHLAFVKEADTVVFYRNGQRWGFAALAPDLPFSDSSGVFLLNYLQEMPYHGALDDVRFFDIGLADFAVEHLFSNANVDTLRGKTQRCIAGTLCSLVGVTGPQLADQNHYAVLAQCGRLPALDGLADGAISDASGAGTVHWGSLSGTMLTAPGGKYQICWCAVGGTGCTAPSEFRVLVGTLVVVGPYTQERTCVLGQVASFEILGMELDAGDQVQILETCGVPSDILNSVPNRLPLNGTADLQPSSCFGHIGLGVVETTALHAHGSGLTGKTQDECCSLCERSLYGDCVAWVHRPSDLTCFLYRTVGSVERQEDRVCGFSNIDWQPSSPVLLATTLTGNRPGANSSGPFRLYVCRSNLECHFGTALSLSNLESYYQSFQVITTWPADWEWNAVKIFSDTADRWFLESLVVTAHGISWNFTYSGWLESGSEVYLMRDVTTSHLFGSSWGAEAPSMAPGGRYRLCWCRPNSSSWSSSNFDTCLDASDFQADAGVLTFQGPSPLEQHLTCLSGQACPLLGLTGTALAEGDKIMVLNTCGQIWDGISMSHPSLVPRVTGSCRSSLHCLRDIPCDDDQHSLYERPSVACGISDPAVNGGADYTWGGVSSSQPFSAPGGIYKICWCAFGQTCSMFEHFKVELGELSLAGPSLMDQHRTCVAGQACVVSNIQGYRLENGDKIMILDECGQVAGQLCPQDAANGSLGCLTVTDRWPGSTAGGPIGLSEPAISSAHPCGSSMTWSPFHPSSSCYAVFTSPLTWADAEAACDVIYGGHLASISSQEDVDFLVQWIMDTGETYWIGLSDQATEGTFVYSDGSSFAFSNWGTLQPALTLSNTEDCVYLDSDGFFFDDACTGTRKYLCERAGAFTGAMPGDEFRFGGYQTPRESLIPPSSAGGQYRLCWCASGQGAQCSQAEDFRMDFGVLTLLGPAPLFQHKTCVAGQVCELKPLQGTDLQDGDLVHILETCGYYVNASQFSHFDSSSDSGLHLPRFPSNNGVQSLSQGATSGGSTVSWGTTTITAAGGRYRLCWCAAGYSCSAVPEFRVDFGRFDLIGPAPFNQSRTCSSGQPCAFTNITGFDLSDGDRIMVLDTCGRDGLSVNVLYGFSGDADGIPDEPRGISNPATDGGTSFAWGGDRLVAISAKGGIYRLCWAASGFPQAVPSDFEVDIGYMQVLGPDSYQNNRTCISGQQCMWGGITGIGLQDGDRVVILDECARYQGAKGYGSNEDNIVPRFPSSGRSLPAYNTSSQYGSVYTWGGEYSPAYVTAQGGTYRICWASQSFAEEGNSYFRFDAGTLNLVGPAPLYQERTCVSGQVCQWSGLQGYLLSDGDVIMVMDTCGSMAAVVPRWSNPDAPRTLPISQPSTDGGSTFSWGHVEISTAGGLYRLCWCANPQPDMPCNRPSHFRTDTGTLHVAGPWPNSQGRTCVAGQPCEFKNITGTYLQDGDRIMILDTCANHYYNALTSVVPRIFNGGLMENATDGGSSFALGQSGGAAITAAGGLYRLCWCAAGFGCQLPRHFQSDVATLTIIGPSPQYQDHTCISGQPCYAGDLTGQDLGNDDRIMVLETCGSFSAPLRFTGGGVSDLATNNGTLVTWGREPTCMEPYNFDCQGVRPTSQGGNFRLCWCAHNYTCSAASDFRVDIGHLAFLGPYPLTYSRTCVAGQPCAFSGVEGHYTQNGDKLMVLDTCAHPEPLQLVQSSDKWAIYNFQLIAAGQYGWFDGPSNNGTLNGSSFNWGNGTQPVTSPGGAYRLCWCAANYKCTEAKDFQTDIGEMIMVGPFLELPDPTGLLNVQQRLQIFTCVANEPCSITLLQGRHLDNSDLIMIRRDCSPEWQTNSTVDFWPSSTFTWGISDPGIVQYTLEGVTYQNYNWALQATTSVLEVRSEGGYYRLCWCATGYSCTEPKDFAVDAGTMKLVGPHHNQGKTCFSGIVCAATGITGVGLSNGDRTMVLRYCDTDLYIARFPNSGYSDPAVDNGTTVTWAGAEATIITAPGGFYKLCWCAASQTCTRSGSNFRVEYGLLYIVGPAPLTQRKTCLSGELCNVTDFTGYGLSNGDRMMLSSNCGDPTGIVPRWPNMGISEASIANGSSFFWDNYVTAGGAVYWMCWCSNSFSCDRADLFNVEAGLLTLPGPALNQERTCRSGTECGFSNLQGLGLANGDRIMIMNQCGGSSVLFGWPDGGISDPAIFTGTEYAWGTSSGGLYVTGAGGEYSMCWCSVSAPNCSSGEFFRTEAGIMKMVGPAIGQRKFCTTGQICSITQFSGYELQNGDRLLISPSCIPLLSTYVSGFSNNGIAIATGGGSQFDFSLRLTASGGTYAMCWCPLGMPCQSPDNFQVDTGNLTVIGPLLDHIKTCISSQVCEFNGYLGQGLLTSDRVTVLDTCGTTSTLARLPNNALSTIHSNFGSTVSWGPLRATSPGGQYRLCWCAATTRCSAPVDYIVDSGELHMVGPSLFQLLQCYPGVVCSLESFYGYGLQDGEKIMALELCGVGAGVEGFPNGAISNEATQQGRRYGWGDGSNNTDFLPWLGLRRFGDFDVFFHVKKKSNFTWG</sequence>
<dbReference type="PROSITE" id="PS50041">
    <property type="entry name" value="C_TYPE_LECTIN_2"/>
    <property type="match status" value="1"/>
</dbReference>
<dbReference type="Pfam" id="PF00059">
    <property type="entry name" value="Lectin_C"/>
    <property type="match status" value="1"/>
</dbReference>
<keyword evidence="3" id="KW-1185">Reference proteome</keyword>
<evidence type="ECO:0000259" key="1">
    <source>
        <dbReference type="PROSITE" id="PS50041"/>
    </source>
</evidence>
<dbReference type="InterPro" id="IPR001304">
    <property type="entry name" value="C-type_lectin-like"/>
</dbReference>
<dbReference type="CDD" id="cd00037">
    <property type="entry name" value="CLECT"/>
    <property type="match status" value="1"/>
</dbReference>
<proteinExistence type="predicted"/>
<dbReference type="InterPro" id="IPR050111">
    <property type="entry name" value="C-type_lectin/snaclec_domain"/>
</dbReference>
<evidence type="ECO:0000313" key="2">
    <source>
        <dbReference type="EMBL" id="CAK9109790.1"/>
    </source>
</evidence>
<dbReference type="InterPro" id="IPR013320">
    <property type="entry name" value="ConA-like_dom_sf"/>
</dbReference>
<protein>
    <submittedName>
        <fullName evidence="2">Brevican core protein (Brain-enriched hyaluronan-binding protein) (BEHAB) (Chondroitin sulfate proteoglycan 7)</fullName>
    </submittedName>
</protein>
<dbReference type="InterPro" id="IPR016187">
    <property type="entry name" value="CTDL_fold"/>
</dbReference>
<dbReference type="Gene3D" id="2.60.120.200">
    <property type="match status" value="1"/>
</dbReference>
<gene>
    <name evidence="2" type="ORF">SCF082_LOCUS51009</name>
</gene>
<comment type="caution">
    <text evidence="2">The sequence shown here is derived from an EMBL/GenBank/DDBJ whole genome shotgun (WGS) entry which is preliminary data.</text>
</comment>
<name>A0ABP0SC26_9DINO</name>
<dbReference type="Pfam" id="PF13385">
    <property type="entry name" value="Laminin_G_3"/>
    <property type="match status" value="1"/>
</dbReference>
<accession>A0ABP0SC26</accession>
<dbReference type="InterPro" id="IPR016186">
    <property type="entry name" value="C-type_lectin-like/link_sf"/>
</dbReference>
<dbReference type="Gene3D" id="3.10.100.10">
    <property type="entry name" value="Mannose-Binding Protein A, subunit A"/>
    <property type="match status" value="1"/>
</dbReference>